<comment type="similarity">
    <text evidence="1">Belongs to the inositol polyphosphate 5-phosphatase family.</text>
</comment>
<dbReference type="PANTHER" id="PTHR45666">
    <property type="entry name" value="TYPE IV INOSITOL POLYPHOSPHATE 5-PHOSPHATASE 9"/>
    <property type="match status" value="1"/>
</dbReference>
<dbReference type="GO" id="GO:0004445">
    <property type="term" value="F:inositol-polyphosphate 5-phosphatase activity"/>
    <property type="evidence" value="ECO:0007669"/>
    <property type="project" value="InterPro"/>
</dbReference>
<evidence type="ECO:0000256" key="2">
    <source>
        <dbReference type="ARBA" id="ARBA00022801"/>
    </source>
</evidence>
<dbReference type="GO" id="GO:0004439">
    <property type="term" value="F:phosphatidylinositol-4,5-bisphosphate 5-phosphatase activity"/>
    <property type="evidence" value="ECO:0007669"/>
    <property type="project" value="TreeGrafter"/>
</dbReference>
<name>A0A8J5L460_ZINOF</name>
<gene>
    <name evidence="4" type="ORF">ZIOFF_037485</name>
</gene>
<evidence type="ECO:0000313" key="4">
    <source>
        <dbReference type="EMBL" id="KAG6505137.1"/>
    </source>
</evidence>
<evidence type="ECO:0000256" key="1">
    <source>
        <dbReference type="ARBA" id="ARBA00010768"/>
    </source>
</evidence>
<accession>A0A8J5L460</accession>
<proteinExistence type="inferred from homology"/>
<dbReference type="EMBL" id="JACMSC010000010">
    <property type="protein sequence ID" value="KAG6505137.1"/>
    <property type="molecule type" value="Genomic_DNA"/>
</dbReference>
<keyword evidence="2" id="KW-0378">Hydrolase</keyword>
<comment type="caution">
    <text evidence="4">The sequence shown here is derived from an EMBL/GenBank/DDBJ whole genome shotgun (WGS) entry which is preliminary data.</text>
</comment>
<dbReference type="InterPro" id="IPR045849">
    <property type="entry name" value="IP5P_plant"/>
</dbReference>
<dbReference type="GO" id="GO:0046856">
    <property type="term" value="P:phosphatidylinositol dephosphorylation"/>
    <property type="evidence" value="ECO:0007669"/>
    <property type="project" value="InterPro"/>
</dbReference>
<dbReference type="SUPFAM" id="SSF56219">
    <property type="entry name" value="DNase I-like"/>
    <property type="match status" value="1"/>
</dbReference>
<dbReference type="SMART" id="SM00128">
    <property type="entry name" value="IPPc"/>
    <property type="match status" value="1"/>
</dbReference>
<dbReference type="PANTHER" id="PTHR45666:SF20">
    <property type="entry name" value="TYPE I INOSITOL POLYPHOSPHATE 5-PHOSPHATASE 10"/>
    <property type="match status" value="1"/>
</dbReference>
<evidence type="ECO:0000259" key="3">
    <source>
        <dbReference type="SMART" id="SM00128"/>
    </source>
</evidence>
<dbReference type="Proteomes" id="UP000734854">
    <property type="component" value="Unassembled WGS sequence"/>
</dbReference>
<sequence length="424" mass="48308">MITYPFPCGFCLRSHLYLLNFESVYCDLGFSRQHGMLEEILPMRDLASVTSFLLMITQIYMFWGNLNEIVPLNAGNVLVIEDNEPAAKWLSLINQALNGAGDTETDIESHSSSPYIDSASRGALLFQKLPLKAVSKTFKTEQGRRLRACNCPAEATRKPTSSKQKYCLIASKQMVGIFVTVWVRRELVQHIGHLRVACIGRGIMGWLGMHLGESVVAPNKLLLHLQSLGFGGERRRRAEKEFRRFRNTETHTIQEGLQKSRDFIYFLRLLSRVIWLGDLNYRISLSYSETKKLLEDNNWHELFEKDQLKIEREAGRVFKGWNEGKIYFAPTYKYSNNSDTYAGEGATSKKKRRTPAWCDRILWNGDGIAQLSYIRGESKFSDHRPVCAVFVVEVGVNDDRSKNLTTPNMRVGAEEILNSRGGSC</sequence>
<dbReference type="InterPro" id="IPR000300">
    <property type="entry name" value="IPPc"/>
</dbReference>
<keyword evidence="5" id="KW-1185">Reference proteome</keyword>
<reference evidence="4 5" key="1">
    <citation type="submission" date="2020-08" db="EMBL/GenBank/DDBJ databases">
        <title>Plant Genome Project.</title>
        <authorList>
            <person name="Zhang R.-G."/>
        </authorList>
    </citation>
    <scope>NUCLEOTIDE SEQUENCE [LARGE SCALE GENOMIC DNA]</scope>
    <source>
        <tissue evidence="4">Rhizome</tissue>
    </source>
</reference>
<feature type="domain" description="Inositol polyphosphate-related phosphatase" evidence="3">
    <location>
        <begin position="105"/>
        <end position="398"/>
    </location>
</feature>
<protein>
    <recommendedName>
        <fullName evidence="3">Inositol polyphosphate-related phosphatase domain-containing protein</fullName>
    </recommendedName>
</protein>
<dbReference type="AlphaFoldDB" id="A0A8J5L460"/>
<dbReference type="Pfam" id="PF22669">
    <property type="entry name" value="Exo_endo_phos2"/>
    <property type="match status" value="1"/>
</dbReference>
<evidence type="ECO:0000313" key="5">
    <source>
        <dbReference type="Proteomes" id="UP000734854"/>
    </source>
</evidence>
<dbReference type="Gene3D" id="3.60.10.10">
    <property type="entry name" value="Endonuclease/exonuclease/phosphatase"/>
    <property type="match status" value="1"/>
</dbReference>
<organism evidence="4 5">
    <name type="scientific">Zingiber officinale</name>
    <name type="common">Ginger</name>
    <name type="synonym">Amomum zingiber</name>
    <dbReference type="NCBI Taxonomy" id="94328"/>
    <lineage>
        <taxon>Eukaryota</taxon>
        <taxon>Viridiplantae</taxon>
        <taxon>Streptophyta</taxon>
        <taxon>Embryophyta</taxon>
        <taxon>Tracheophyta</taxon>
        <taxon>Spermatophyta</taxon>
        <taxon>Magnoliopsida</taxon>
        <taxon>Liliopsida</taxon>
        <taxon>Zingiberales</taxon>
        <taxon>Zingiberaceae</taxon>
        <taxon>Zingiber</taxon>
    </lineage>
</organism>
<dbReference type="InterPro" id="IPR036691">
    <property type="entry name" value="Endo/exonu/phosph_ase_sf"/>
</dbReference>
<dbReference type="GO" id="GO:0034485">
    <property type="term" value="F:phosphatidylinositol-3,4,5-trisphosphate 5-phosphatase activity"/>
    <property type="evidence" value="ECO:0007669"/>
    <property type="project" value="TreeGrafter"/>
</dbReference>